<reference evidence="1" key="1">
    <citation type="submission" date="2014-07" db="EMBL/GenBank/DDBJ databases">
        <authorList>
            <person name="Hornung V.Bastian."/>
        </authorList>
    </citation>
    <scope>NUCLEOTIDE SEQUENCE</scope>
    <source>
        <strain evidence="1">PCE-S</strain>
    </source>
</reference>
<proteinExistence type="predicted"/>
<dbReference type="EMBL" id="LK996027">
    <property type="protein sequence ID" value="CDV96395.1"/>
    <property type="molecule type" value="Genomic_DNA"/>
</dbReference>
<accession>A0A098AUA3</accession>
<protein>
    <submittedName>
        <fullName evidence="1">Uncharacterized protein</fullName>
    </submittedName>
</protein>
<gene>
    <name evidence="1" type="ORF">DPCES_5397</name>
</gene>
<name>A0A098AUA3_DESHA</name>
<sequence>MRTYGTVTTAQQAYGKDMPAAGPVKSYRLEEEFETRVARNLQTIIKLGKPQMKVEHEARREAIQQIIIACVKELER</sequence>
<dbReference type="PATRIC" id="fig|49338.4.peg.5809"/>
<evidence type="ECO:0000313" key="1">
    <source>
        <dbReference type="EMBL" id="CDV96395.1"/>
    </source>
</evidence>
<organism evidence="1">
    <name type="scientific">Desulfitobacterium hafniense</name>
    <name type="common">Desulfitobacterium frappieri</name>
    <dbReference type="NCBI Taxonomy" id="49338"/>
    <lineage>
        <taxon>Bacteria</taxon>
        <taxon>Bacillati</taxon>
        <taxon>Bacillota</taxon>
        <taxon>Clostridia</taxon>
        <taxon>Eubacteriales</taxon>
        <taxon>Desulfitobacteriaceae</taxon>
        <taxon>Desulfitobacterium</taxon>
    </lineage>
</organism>
<dbReference type="AlphaFoldDB" id="A0A098AUA3"/>